<feature type="transmembrane region" description="Helical" evidence="15">
    <location>
        <begin position="88"/>
        <end position="110"/>
    </location>
</feature>
<feature type="compositionally biased region" description="Acidic residues" evidence="14">
    <location>
        <begin position="1706"/>
        <end position="1732"/>
    </location>
</feature>
<feature type="transmembrane region" description="Helical" evidence="15">
    <location>
        <begin position="2565"/>
        <end position="2585"/>
    </location>
</feature>
<dbReference type="PhylomeDB" id="T1JCV2"/>
<dbReference type="EMBL" id="JH432085">
    <property type="status" value="NOT_ANNOTATED_CDS"/>
    <property type="molecule type" value="Genomic_DNA"/>
</dbReference>
<feature type="transmembrane region" description="Helical" evidence="15">
    <location>
        <begin position="1392"/>
        <end position="1410"/>
    </location>
</feature>
<evidence type="ECO:0000256" key="13">
    <source>
        <dbReference type="ARBA" id="ARBA00034018"/>
    </source>
</evidence>
<feature type="transmembrane region" description="Helical" evidence="15">
    <location>
        <begin position="1775"/>
        <end position="1797"/>
    </location>
</feature>
<evidence type="ECO:0000256" key="7">
    <source>
        <dbReference type="ARBA" id="ARBA00022741"/>
    </source>
</evidence>
<feature type="region of interest" description="Disordered" evidence="14">
    <location>
        <begin position="1695"/>
        <end position="1732"/>
    </location>
</feature>
<evidence type="ECO:0000256" key="8">
    <source>
        <dbReference type="ARBA" id="ARBA00022840"/>
    </source>
</evidence>
<dbReference type="SUPFAM" id="SSF90123">
    <property type="entry name" value="ABC transporter transmembrane region"/>
    <property type="match status" value="6"/>
</dbReference>
<dbReference type="GO" id="GO:0015421">
    <property type="term" value="F:ABC-type oligopeptide transporter activity"/>
    <property type="evidence" value="ECO:0007669"/>
    <property type="project" value="TreeGrafter"/>
</dbReference>
<feature type="domain" description="ABC transporter" evidence="16">
    <location>
        <begin position="140"/>
        <end position="373"/>
    </location>
</feature>
<evidence type="ECO:0000256" key="14">
    <source>
        <dbReference type="SAM" id="MobiDB-lite"/>
    </source>
</evidence>
<feature type="transmembrane region" description="Helical" evidence="15">
    <location>
        <begin position="1898"/>
        <end position="1916"/>
    </location>
</feature>
<dbReference type="PROSITE" id="PS00211">
    <property type="entry name" value="ABC_TRANSPORTER_1"/>
    <property type="match status" value="2"/>
</dbReference>
<feature type="transmembrane region" description="Helical" evidence="15">
    <location>
        <begin position="2446"/>
        <end position="2464"/>
    </location>
</feature>
<keyword evidence="8" id="KW-0067">ATP-binding</keyword>
<keyword evidence="19" id="KW-1185">Reference proteome</keyword>
<evidence type="ECO:0000313" key="18">
    <source>
        <dbReference type="EnsemblMetazoa" id="SMAR011622-PA"/>
    </source>
</evidence>
<keyword evidence="11 15" id="KW-0472">Membrane</keyword>
<evidence type="ECO:0000256" key="4">
    <source>
        <dbReference type="ARBA" id="ARBA00022448"/>
    </source>
</evidence>
<dbReference type="GO" id="GO:0090374">
    <property type="term" value="P:oligopeptide export from mitochondrion"/>
    <property type="evidence" value="ECO:0007669"/>
    <property type="project" value="TreeGrafter"/>
</dbReference>
<dbReference type="Pfam" id="PF00664">
    <property type="entry name" value="ABC_membrane"/>
    <property type="match status" value="5"/>
</dbReference>
<dbReference type="GO" id="GO:0017085">
    <property type="term" value="P:response to insecticide"/>
    <property type="evidence" value="ECO:0007669"/>
    <property type="project" value="UniProtKB-ARBA"/>
</dbReference>
<feature type="transmembrane region" description="Helical" evidence="15">
    <location>
        <begin position="1169"/>
        <end position="1197"/>
    </location>
</feature>
<dbReference type="GO" id="GO:0016887">
    <property type="term" value="F:ATP hydrolysis activity"/>
    <property type="evidence" value="ECO:0007669"/>
    <property type="project" value="InterPro"/>
</dbReference>
<feature type="transmembrane region" description="Helical" evidence="15">
    <location>
        <begin position="1273"/>
        <end position="1291"/>
    </location>
</feature>
<dbReference type="CDD" id="cd18577">
    <property type="entry name" value="ABC_6TM_Pgp_ABCB1_D1_like"/>
    <property type="match status" value="1"/>
</dbReference>
<feature type="transmembrane region" description="Helical" evidence="15">
    <location>
        <begin position="1248"/>
        <end position="1267"/>
    </location>
</feature>
<feature type="transmembrane region" description="Helical" evidence="15">
    <location>
        <begin position="682"/>
        <end position="706"/>
    </location>
</feature>
<dbReference type="Gene3D" id="1.20.1560.10">
    <property type="entry name" value="ABC transporter type 1, transmembrane domain"/>
    <property type="match status" value="4"/>
</dbReference>
<feature type="domain" description="ABC transporter" evidence="16">
    <location>
        <begin position="1457"/>
        <end position="1694"/>
    </location>
</feature>
<dbReference type="InterPro" id="IPR017871">
    <property type="entry name" value="ABC_transporter-like_CS"/>
</dbReference>
<dbReference type="FunFam" id="3.40.50.300:FF:000479">
    <property type="entry name" value="Multidrug resistance protein 1A"/>
    <property type="match status" value="1"/>
</dbReference>
<dbReference type="OMA" id="IIMERDE"/>
<evidence type="ECO:0000259" key="16">
    <source>
        <dbReference type="PROSITE" id="PS50893"/>
    </source>
</evidence>
<feature type="transmembrane region" description="Helical" evidence="15">
    <location>
        <begin position="2818"/>
        <end position="2839"/>
    </location>
</feature>
<feature type="transmembrane region" description="Helical" evidence="15">
    <location>
        <begin position="597"/>
        <end position="616"/>
    </location>
</feature>
<feature type="domain" description="ABC transmembrane type-1" evidence="17">
    <location>
        <begin position="2476"/>
        <end position="2592"/>
    </location>
</feature>
<feature type="transmembrane region" description="Helical" evidence="15">
    <location>
        <begin position="1817"/>
        <end position="1841"/>
    </location>
</feature>
<dbReference type="InterPro" id="IPR036640">
    <property type="entry name" value="ABC1_TM_sf"/>
</dbReference>
<feature type="transmembrane region" description="Helical" evidence="15">
    <location>
        <begin position="2792"/>
        <end position="2812"/>
    </location>
</feature>
<protein>
    <recommendedName>
        <fullName evidence="3">ABC-type xenobiotic transporter</fullName>
        <ecNumber evidence="3">7.6.2.2</ecNumber>
    </recommendedName>
</protein>
<evidence type="ECO:0000256" key="5">
    <source>
        <dbReference type="ARBA" id="ARBA00022692"/>
    </source>
</evidence>
<dbReference type="EC" id="7.6.2.2" evidence="3"/>
<feature type="domain" description="ABC transmembrane type-1" evidence="17">
    <location>
        <begin position="1778"/>
        <end position="2065"/>
    </location>
</feature>
<dbReference type="STRING" id="126957.T1JCV2"/>
<comment type="similarity">
    <text evidence="2">Belongs to the ABC transporter superfamily. ABCB family. Multidrug resistance exporter (TC 3.A.1.201) subfamily.</text>
</comment>
<dbReference type="CDD" id="cd03249">
    <property type="entry name" value="ABC_MTABC3_MDL1_MDL2"/>
    <property type="match status" value="2"/>
</dbReference>
<feature type="transmembrane region" description="Helical" evidence="15">
    <location>
        <begin position="2521"/>
        <end position="2545"/>
    </location>
</feature>
<dbReference type="InterPro" id="IPR003439">
    <property type="entry name" value="ABC_transporter-like_ATP-bd"/>
</dbReference>
<dbReference type="eggNOG" id="KOG0055">
    <property type="taxonomic scope" value="Eukaryota"/>
</dbReference>
<evidence type="ECO:0000259" key="17">
    <source>
        <dbReference type="PROSITE" id="PS50929"/>
    </source>
</evidence>
<keyword evidence="10 15" id="KW-1133">Transmembrane helix</keyword>
<accession>T1JCV2</accession>
<keyword evidence="4" id="KW-0813">Transport</keyword>
<comment type="catalytic activity">
    <reaction evidence="13">
        <text>ATP + H2O + xenobioticSide 1 = ADP + phosphate + xenobioticSide 2.</text>
        <dbReference type="EC" id="7.6.2.2"/>
    </reaction>
</comment>
<dbReference type="HOGENOM" id="CLU_225732_0_0_1"/>
<dbReference type="InterPro" id="IPR011527">
    <property type="entry name" value="ABC1_TM_dom"/>
</dbReference>
<feature type="transmembrane region" description="Helical" evidence="15">
    <location>
        <begin position="726"/>
        <end position="744"/>
    </location>
</feature>
<evidence type="ECO:0000313" key="19">
    <source>
        <dbReference type="Proteomes" id="UP000014500"/>
    </source>
</evidence>
<dbReference type="GO" id="GO:0097254">
    <property type="term" value="P:renal tubular secretion"/>
    <property type="evidence" value="ECO:0007669"/>
    <property type="project" value="UniProtKB-ARBA"/>
</dbReference>
<keyword evidence="7" id="KW-0547">Nucleotide-binding</keyword>
<name>T1JCV2_STRMM</name>
<evidence type="ECO:0000256" key="6">
    <source>
        <dbReference type="ARBA" id="ARBA00022737"/>
    </source>
</evidence>
<dbReference type="InterPro" id="IPR027417">
    <property type="entry name" value="P-loop_NTPase"/>
</dbReference>
<feature type="transmembrane region" description="Helical" evidence="15">
    <location>
        <begin position="570"/>
        <end position="591"/>
    </location>
</feature>
<feature type="transmembrane region" description="Helical" evidence="15">
    <location>
        <begin position="2675"/>
        <end position="2704"/>
    </location>
</feature>
<dbReference type="PANTHER" id="PTHR43394">
    <property type="entry name" value="ATP-DEPENDENT PERMEASE MDL1, MITOCHONDRIAL"/>
    <property type="match status" value="1"/>
</dbReference>
<feature type="domain" description="ABC transporter" evidence="16">
    <location>
        <begin position="2101"/>
        <end position="2339"/>
    </location>
</feature>
<feature type="domain" description="ABC transmembrane type-1" evidence="17">
    <location>
        <begin position="456"/>
        <end position="742"/>
    </location>
</feature>
<dbReference type="Gene3D" id="3.40.50.300">
    <property type="entry name" value="P-loop containing nucleotide triphosphate hydrolases"/>
    <property type="match status" value="4"/>
</dbReference>
<dbReference type="EnsemblMetazoa" id="SMAR011622-RA">
    <property type="protein sequence ID" value="SMAR011622-PA"/>
    <property type="gene ID" value="SMAR011622"/>
</dbReference>
<evidence type="ECO:0000256" key="2">
    <source>
        <dbReference type="ARBA" id="ARBA00007577"/>
    </source>
</evidence>
<dbReference type="Pfam" id="PF00005">
    <property type="entry name" value="ABC_tran"/>
    <property type="match status" value="3"/>
</dbReference>
<dbReference type="SMART" id="SM00382">
    <property type="entry name" value="AAA"/>
    <property type="match status" value="3"/>
</dbReference>
<keyword evidence="5 15" id="KW-0812">Transmembrane</keyword>
<feature type="transmembrane region" description="Helical" evidence="15">
    <location>
        <begin position="43"/>
        <end position="68"/>
    </location>
</feature>
<dbReference type="FunFam" id="3.40.50.300:FF:000240">
    <property type="entry name" value="ABC transporter B family member 20"/>
    <property type="match status" value="1"/>
</dbReference>
<feature type="domain" description="ABC transmembrane type-1" evidence="17">
    <location>
        <begin position="1"/>
        <end position="114"/>
    </location>
</feature>
<dbReference type="PROSITE" id="PS50929">
    <property type="entry name" value="ABC_TM1F"/>
    <property type="match status" value="5"/>
</dbReference>
<reference evidence="18" key="2">
    <citation type="submission" date="2015-02" db="UniProtKB">
        <authorList>
            <consortium name="EnsemblMetazoa"/>
        </authorList>
    </citation>
    <scope>IDENTIFICATION</scope>
</reference>
<reference evidence="19" key="1">
    <citation type="submission" date="2011-05" db="EMBL/GenBank/DDBJ databases">
        <authorList>
            <person name="Richards S.R."/>
            <person name="Qu J."/>
            <person name="Jiang H."/>
            <person name="Jhangiani S.N."/>
            <person name="Agravi P."/>
            <person name="Goodspeed R."/>
            <person name="Gross S."/>
            <person name="Mandapat C."/>
            <person name="Jackson L."/>
            <person name="Mathew T."/>
            <person name="Pu L."/>
            <person name="Thornton R."/>
            <person name="Saada N."/>
            <person name="Wilczek-Boney K.B."/>
            <person name="Lee S."/>
            <person name="Kovar C."/>
            <person name="Wu Y."/>
            <person name="Scherer S.E."/>
            <person name="Worley K.C."/>
            <person name="Muzny D.M."/>
            <person name="Gibbs R."/>
        </authorList>
    </citation>
    <scope>NUCLEOTIDE SEQUENCE</scope>
    <source>
        <strain evidence="19">Brora</strain>
    </source>
</reference>
<evidence type="ECO:0000256" key="1">
    <source>
        <dbReference type="ARBA" id="ARBA00004141"/>
    </source>
</evidence>
<keyword evidence="9" id="KW-1278">Translocase</keyword>
<dbReference type="CDD" id="cd18578">
    <property type="entry name" value="ABC_6TM_Pgp_ABCB1_D2_like"/>
    <property type="match status" value="2"/>
</dbReference>
<proteinExistence type="inferred from homology"/>
<evidence type="ECO:0000256" key="12">
    <source>
        <dbReference type="ARBA" id="ARBA00023180"/>
    </source>
</evidence>
<evidence type="ECO:0000256" key="3">
    <source>
        <dbReference type="ARBA" id="ARBA00012191"/>
    </source>
</evidence>
<evidence type="ECO:0000256" key="10">
    <source>
        <dbReference type="ARBA" id="ARBA00022989"/>
    </source>
</evidence>
<dbReference type="GO" id="GO:0008559">
    <property type="term" value="F:ABC-type xenobiotic transporter activity"/>
    <property type="evidence" value="ECO:0007669"/>
    <property type="project" value="UniProtKB-EC"/>
</dbReference>
<dbReference type="InterPro" id="IPR003593">
    <property type="entry name" value="AAA+_ATPase"/>
</dbReference>
<feature type="transmembrane region" description="Helical" evidence="15">
    <location>
        <begin position="1076"/>
        <end position="1095"/>
    </location>
</feature>
<feature type="transmembrane region" description="Helical" evidence="15">
    <location>
        <begin position="451"/>
        <end position="477"/>
    </location>
</feature>
<dbReference type="SUPFAM" id="SSF52540">
    <property type="entry name" value="P-loop containing nucleoside triphosphate hydrolases"/>
    <property type="match status" value="4"/>
</dbReference>
<evidence type="ECO:0000256" key="9">
    <source>
        <dbReference type="ARBA" id="ARBA00022967"/>
    </source>
</evidence>
<comment type="subcellular location">
    <subcellularLocation>
        <location evidence="1">Membrane</location>
        <topology evidence="1">Multi-pass membrane protein</topology>
    </subcellularLocation>
</comment>
<dbReference type="PANTHER" id="PTHR43394:SF27">
    <property type="entry name" value="ATP-DEPENDENT TRANSLOCASE ABCB1-LIKE"/>
    <property type="match status" value="1"/>
</dbReference>
<dbReference type="NCBIfam" id="NF010167">
    <property type="entry name" value="PRK13648.1"/>
    <property type="match status" value="4"/>
</dbReference>
<keyword evidence="6" id="KW-0677">Repeat</keyword>
<sequence>MQSSAKTTLASIRTVAAFSGEAKEIQRFGVVSRGIRLIGEKRGWVCGLILAAMALSKHIAFSIAYWYGTNLTLDTLATDSKEYTAKEVYIVLFSAFVAALTTSQLIPYVVNIRRAAPASIQALELLQTKSTIDSSSSEGLQPQPVEGTISFENVLTNFSLQVQAGDTVAIVGPSKSGKTTILQLLQRFYDPTSGQISLEGHNLRDLNVSWLRGQVAFVDSLPILFSTTIRENIRYGRQNATLADIELAAVTANAHEFIVKLPQQYNTIVGEYGTILTDSQKQRVAIARALIRNPKILLLDGATAKLDAEPDSIVSEALEKARESRTTFLVPYRISSITHIDNIVVMSNGKVVEMGDHASLMQQKGVYYQQYKNEIKNDKPEIPEWLEDDDDEIERQIKEGANGDPTRAESERGRLYPVSRIRLNKHTNWMDASEFRVTPTLLRLLNTSSPYFFFAAMGLLGAFAVGLLFVVFTVILGHYLGLLAHNVDKIRSLSKHYSIVTVVVGFFGGLFAFLQNSFFAFYGERVSNCLRKQMFTSMMHQEMNWFDDPLNNPKLLSIRLHKDPLLVKEMLTAALGKLVQIGAMTAAAALITVIYSWKIALVATLFAILVVFITCLQAKVNTADSTLQYSASEAAGKIASESLSYIKTLASLNAENVVLTQYKTALERVHSLSLDMYSIRGLLFGIMRCAPLLLYSAVNSLGGYLIMFYNLPHQKVIVIQQLTEAAFFAMAQAVPLAFSILQGLETAHRIFRLLDRRPRIDSSVSAGFMLVSMSVKSYNWPKYGFKTRASKRQSSKAPFGLMCFASALKLMDQIDMQNLNVPWLRSQMAVISHDSLLHHRTITENIAYGDNMRRVKLPEIEQATKAVHIHTFIKTLPKGYDTVLGDCDHMLTNLQKFQISAARAILRKPKIILVDDVLLTKKETRVRGLMDVLDNIKNGRTCVLVSQSVLAAKSVDWVVVLRNTVLESGTPTDLLDRDSHFSLQWHREKQSQSRRTSVKNISLIDSSRPELYTDMGFDRSGKTIKRRTNHRTAFASLSLKRTISLAKSSHQAERKTASTLVNVYKILSHASFLDKILLLCGCAVAIINGICWPLFNYFLASFAQQISELLTHKQLIELIEKSPAINCSMLHHANYTNLTLDDQKICNLSLSMEKDNFQIPIADEWNQSIIYFTIPALLTGLLELITGYLMVLILNFTSERIVFHLKKLYFKNLLKQDICWFDTRSQGELTSSIMRNLSLVQVALGEKLGTFLMCTSEVLVSLIFCFWNGWKLTLVMSCLYPILFGLGKFNFQMKINKMIRVINGELAGIVQEVLGAIRTVFAFSGEAVELERFTNRLQATRSMNIKQGVAAATNFSFTLLIIQCFIALGFWYGVQLITSTSQSILDIGSEYTVENVLVIVTMTLMSGVFIRQAVPLMEMLNGGFSAATDIINVIERKPVIDTSDPGGKILQSLTGNIEFQSVHFWFPSSPGERRILRGLNLKIKAGETVALVGPSGGGKSTILQLIQRFYDPQKGKVKVDGTPLTEFNIGWFTTNIGVVSQEPCLFDTTIRENIRFGNQNATEEEIIYAAKEANAHDFILKLPLQYETVVGGQGSLLSGGQRQRIAIARALVRNPSILLLDEATSALDNESEVIVQESLDKARDGRTVIIIAHRLTTIRNVDRIVAVKAGRVVEQGTHDELMDKEGVYYQLLQTQSGQEKTVESSKEEEDEEDDEESEQQSVDYELDDDDDDDDVDDFLFPLDALQEDEDGTIRNQQELRHSFWKMFAFSKSDKLTVATVIIFSILYSLSHPARAFIFGKLTNTVVLRTLQNNAYLIVLWPSLYVVVGVLAFVSVALKLWAQAIAEENLLFRIRRRILEAILQQEIGWFDEPAHNVGNLCTMVTIDAENIKKIPGAMLGTWFYSVVAITTLTSISYWLQWKLALAISSLSLTVFVCHYLRGKIDHGMLLNLMTPEDHANNLAIEAVRNFRTVVSLHIQEKMCTLYNDSLGQPRKLYNKQAQLRSLVVGLSEALPLFGFTVSLAYGAYLMYHNQADYSTFNTINSMLIINLMEVSKVLSATPSYSKACVSANKIFKLLKRKPLIDNSRDAGIQMPAKMEPKIEFRDVCFSYPTRTNDQILKNVNLLIENGQTVAFVGTSGCGKSTSMQLLQRFYDPTSGGVALNGYDIRCINVPSLRSLIGLVSQEPVLFNRTIAENISYGNNERKVCMHEVVDAAQKANIHEFITSLRQGYETRVGARGVQLSGGQKQRVAIARALIKNPKILLLDEATSALDNESEKIVQESLEKAQEGRTCIIIAHRLSTIQNVDKIVVFSHGQIVEQGTQGIGIVREKRNFKPLEYILIFLGFLSAIVLGLSVPCAVFYVGEVVTLFITNRRARLSVLFQEGKHHTDYEAETDTNIHTLAHEIDESVHFAQSHINSSFTLTAHNHTLKEELNLNFQLNYQFEASLHTFCFCLLFVSVCQLLKRPTFIKFKRGYGSVTSQLLDTLQALPTVVAFNQENAEVTRYKIQLNNLTKYIQKNALISGLINGMITMFSHLINAIMLWYGVKLIIKDLRSGSSPFKPGTLVVIFFSFLRGLSTFIQAIPHYPMFKDSIKATARLRKTLKFGFYQNDGLLIPTIKLDQPQTPSQKPTFLSAINGLLVDKTAIERLVLHNSSSQNNFPIENQKQEFSTLKYIFLFWPYVFFGCLGSIVLGSTIPATFYIFCEIIGSMANLEDEIVFDRTTHMLGAFSILAISTLIATILQHYMLQVLGYLYSNKLRTTLLMSYFTNYKAQTIENFNLLSKENVSDVEIAVTSVLGTGVEILSAVLVALPLAASVVWSQALILSYIFPTLFAIYFLQYVTEKKEIKNSSFAENVSESLRNSLLWGFVRAFREMAFSTILFFGTYLIIHHGENNKNVLQVNLIMINTALQINQLNAVGFNVKKGWKAARNIEKFFLQSKFHLRNQSQASIPTSPLQVTLIDAQFGQPLVVNLGQKCEIAVDNKKKFFRSLLSGQFSFERQMLISYCNIRDVNSTWMRRNIALISEEIQFLFPSRTLFENVCYGRNSDEKSFDVIEDLSDFQDWDSVLNAVSPKIISSYHKILILSRCLSRKCPIIIADEDYATPEIKHEANQLLIIIKQK</sequence>
<feature type="domain" description="ABC transporter" evidence="16">
    <location>
        <begin position="717"/>
        <end position="987"/>
    </location>
</feature>
<keyword evidence="12" id="KW-0325">Glycoprotein</keyword>
<evidence type="ECO:0000256" key="11">
    <source>
        <dbReference type="ARBA" id="ARBA00023136"/>
    </source>
</evidence>
<dbReference type="PROSITE" id="PS50893">
    <property type="entry name" value="ABC_TRANSPORTER_2"/>
    <property type="match status" value="4"/>
</dbReference>
<dbReference type="Proteomes" id="UP000014500">
    <property type="component" value="Unassembled WGS sequence"/>
</dbReference>
<evidence type="ECO:0000256" key="15">
    <source>
        <dbReference type="SAM" id="Phobius"/>
    </source>
</evidence>
<feature type="transmembrane region" description="Helical" evidence="15">
    <location>
        <begin position="497"/>
        <end position="522"/>
    </location>
</feature>
<dbReference type="GO" id="GO:0005743">
    <property type="term" value="C:mitochondrial inner membrane"/>
    <property type="evidence" value="ECO:0007669"/>
    <property type="project" value="TreeGrafter"/>
</dbReference>
<feature type="transmembrane region" description="Helical" evidence="15">
    <location>
        <begin position="2339"/>
        <end position="2363"/>
    </location>
</feature>
<dbReference type="InterPro" id="IPR039421">
    <property type="entry name" value="Type_1_exporter"/>
</dbReference>
<dbReference type="GO" id="GO:0005524">
    <property type="term" value="F:ATP binding"/>
    <property type="evidence" value="ECO:0007669"/>
    <property type="project" value="UniProtKB-KW"/>
</dbReference>
<feature type="transmembrane region" description="Helical" evidence="15">
    <location>
        <begin position="1349"/>
        <end position="1372"/>
    </location>
</feature>
<dbReference type="FunFam" id="3.40.50.300:FF:000205">
    <property type="entry name" value="ABC transporter B family member 4"/>
    <property type="match status" value="1"/>
</dbReference>
<feature type="domain" description="ABC transmembrane type-1" evidence="17">
    <location>
        <begin position="1177"/>
        <end position="1422"/>
    </location>
</feature>
<feature type="transmembrane region" description="Helical" evidence="15">
    <location>
        <begin position="2724"/>
        <end position="2743"/>
    </location>
</feature>
<organism evidence="18 19">
    <name type="scientific">Strigamia maritima</name>
    <name type="common">European centipede</name>
    <name type="synonym">Geophilus maritimus</name>
    <dbReference type="NCBI Taxonomy" id="126957"/>
    <lineage>
        <taxon>Eukaryota</taxon>
        <taxon>Metazoa</taxon>
        <taxon>Ecdysozoa</taxon>
        <taxon>Arthropoda</taxon>
        <taxon>Myriapoda</taxon>
        <taxon>Chilopoda</taxon>
        <taxon>Pleurostigmophora</taxon>
        <taxon>Geophilomorpha</taxon>
        <taxon>Linotaeniidae</taxon>
        <taxon>Strigamia</taxon>
    </lineage>
</organism>